<evidence type="ECO:0000313" key="1">
    <source>
        <dbReference type="EMBL" id="GLR68848.1"/>
    </source>
</evidence>
<dbReference type="Proteomes" id="UP001156641">
    <property type="component" value="Unassembled WGS sequence"/>
</dbReference>
<dbReference type="RefSeq" id="WP_284259707.1">
    <property type="nucleotide sequence ID" value="NZ_BSOS01000097.1"/>
</dbReference>
<accession>A0ABQ6AC06</accession>
<dbReference type="Pfam" id="PF13730">
    <property type="entry name" value="HTH_36"/>
    <property type="match status" value="1"/>
</dbReference>
<sequence length="217" mass="23711">MNDAYRPDFRPKPEDGRVPFPAPSATALREATAADVWFHQAVGAAGEILYRDRPGMPHRAPHDAQVFAMAHAARPVAKGRILSILVAAGQLAHMADDAPLSDGAARLLARLVALLDRMRCERGWFQVTACNATLAQEMGKSRRTIARYLAELQSAGFLYRHFTTGSIGLDRPAIDLGPLVYRLPELEAAIADRALYRSEVRAERHRCATLSEKTGGG</sequence>
<dbReference type="EMBL" id="BSOS01000097">
    <property type="protein sequence ID" value="GLR68848.1"/>
    <property type="molecule type" value="Genomic_DNA"/>
</dbReference>
<evidence type="ECO:0008006" key="3">
    <source>
        <dbReference type="Google" id="ProtNLM"/>
    </source>
</evidence>
<dbReference type="SUPFAM" id="SSF46785">
    <property type="entry name" value="Winged helix' DNA-binding domain"/>
    <property type="match status" value="1"/>
</dbReference>
<reference evidence="2" key="1">
    <citation type="journal article" date="2019" name="Int. J. Syst. Evol. Microbiol.">
        <title>The Global Catalogue of Microorganisms (GCM) 10K type strain sequencing project: providing services to taxonomists for standard genome sequencing and annotation.</title>
        <authorList>
            <consortium name="The Broad Institute Genomics Platform"/>
            <consortium name="The Broad Institute Genome Sequencing Center for Infectious Disease"/>
            <person name="Wu L."/>
            <person name="Ma J."/>
        </authorList>
    </citation>
    <scope>NUCLEOTIDE SEQUENCE [LARGE SCALE GENOMIC DNA]</scope>
    <source>
        <strain evidence="2">NBRC 112502</strain>
    </source>
</reference>
<name>A0ABQ6AC06_9PROT</name>
<organism evidence="1 2">
    <name type="scientific">Acidocella aquatica</name>
    <dbReference type="NCBI Taxonomy" id="1922313"/>
    <lineage>
        <taxon>Bacteria</taxon>
        <taxon>Pseudomonadati</taxon>
        <taxon>Pseudomonadota</taxon>
        <taxon>Alphaproteobacteria</taxon>
        <taxon>Acetobacterales</taxon>
        <taxon>Acidocellaceae</taxon>
        <taxon>Acidocella</taxon>
    </lineage>
</organism>
<dbReference type="InterPro" id="IPR036390">
    <property type="entry name" value="WH_DNA-bd_sf"/>
</dbReference>
<gene>
    <name evidence="1" type="ORF">GCM10010909_35300</name>
</gene>
<comment type="caution">
    <text evidence="1">The sequence shown here is derived from an EMBL/GenBank/DDBJ whole genome shotgun (WGS) entry which is preliminary data.</text>
</comment>
<evidence type="ECO:0000313" key="2">
    <source>
        <dbReference type="Proteomes" id="UP001156641"/>
    </source>
</evidence>
<protein>
    <recommendedName>
        <fullName evidence="3">HTH crp-type domain-containing protein</fullName>
    </recommendedName>
</protein>
<keyword evidence="2" id="KW-1185">Reference proteome</keyword>
<proteinExistence type="predicted"/>